<feature type="transmembrane region" description="Helical" evidence="7">
    <location>
        <begin position="378"/>
        <end position="399"/>
    </location>
</feature>
<keyword evidence="5 7" id="KW-0472">Membrane</keyword>
<keyword evidence="4 7" id="KW-1133">Transmembrane helix</keyword>
<dbReference type="OrthoDB" id="294730at2759"/>
<feature type="transmembrane region" description="Helical" evidence="7">
    <location>
        <begin position="411"/>
        <end position="434"/>
    </location>
</feature>
<proteinExistence type="inferred from homology"/>
<gene>
    <name evidence="9" type="ORF">N7498_006733</name>
</gene>
<evidence type="ECO:0000256" key="2">
    <source>
        <dbReference type="ARBA" id="ARBA00008066"/>
    </source>
</evidence>
<dbReference type="FunFam" id="1.20.1740.10:FF:000039">
    <property type="entry name" value="Neutral amino acid transporter (Eurofung)"/>
    <property type="match status" value="1"/>
</dbReference>
<evidence type="ECO:0000256" key="5">
    <source>
        <dbReference type="ARBA" id="ARBA00023136"/>
    </source>
</evidence>
<evidence type="ECO:0000259" key="8">
    <source>
        <dbReference type="Pfam" id="PF01490"/>
    </source>
</evidence>
<dbReference type="GO" id="GO:0016020">
    <property type="term" value="C:membrane"/>
    <property type="evidence" value="ECO:0007669"/>
    <property type="project" value="UniProtKB-SubCell"/>
</dbReference>
<dbReference type="PANTHER" id="PTHR22950">
    <property type="entry name" value="AMINO ACID TRANSPORTER"/>
    <property type="match status" value="1"/>
</dbReference>
<reference evidence="9" key="2">
    <citation type="journal article" date="2023" name="IMA Fungus">
        <title>Comparative genomic study of the Penicillium genus elucidates a diverse pangenome and 15 lateral gene transfer events.</title>
        <authorList>
            <person name="Petersen C."/>
            <person name="Sorensen T."/>
            <person name="Nielsen M.R."/>
            <person name="Sondergaard T.E."/>
            <person name="Sorensen J.L."/>
            <person name="Fitzpatrick D.A."/>
            <person name="Frisvad J.C."/>
            <person name="Nielsen K.L."/>
        </authorList>
    </citation>
    <scope>NUCLEOTIDE SEQUENCE</scope>
    <source>
        <strain evidence="9">IBT 15544</strain>
    </source>
</reference>
<feature type="transmembrane region" description="Helical" evidence="7">
    <location>
        <begin position="303"/>
        <end position="324"/>
    </location>
</feature>
<evidence type="ECO:0000256" key="4">
    <source>
        <dbReference type="ARBA" id="ARBA00022989"/>
    </source>
</evidence>
<evidence type="ECO:0000256" key="6">
    <source>
        <dbReference type="SAM" id="MobiDB-lite"/>
    </source>
</evidence>
<accession>A0A9W9SY09</accession>
<feature type="compositionally biased region" description="Polar residues" evidence="6">
    <location>
        <begin position="1"/>
        <end position="11"/>
    </location>
</feature>
<evidence type="ECO:0000256" key="3">
    <source>
        <dbReference type="ARBA" id="ARBA00022692"/>
    </source>
</evidence>
<evidence type="ECO:0000313" key="9">
    <source>
        <dbReference type="EMBL" id="KAJ5202070.1"/>
    </source>
</evidence>
<feature type="transmembrane region" description="Helical" evidence="7">
    <location>
        <begin position="157"/>
        <end position="178"/>
    </location>
</feature>
<dbReference type="AlphaFoldDB" id="A0A9W9SY09"/>
<comment type="similarity">
    <text evidence="2">Belongs to the amino acid/polyamine transporter 2 family.</text>
</comment>
<dbReference type="Proteomes" id="UP001150904">
    <property type="component" value="Unassembled WGS sequence"/>
</dbReference>
<feature type="transmembrane region" description="Helical" evidence="7">
    <location>
        <begin position="228"/>
        <end position="250"/>
    </location>
</feature>
<protein>
    <recommendedName>
        <fullName evidence="8">Amino acid transporter transmembrane domain-containing protein</fullName>
    </recommendedName>
</protein>
<evidence type="ECO:0000313" key="10">
    <source>
        <dbReference type="Proteomes" id="UP001150904"/>
    </source>
</evidence>
<feature type="transmembrane region" description="Helical" evidence="7">
    <location>
        <begin position="262"/>
        <end position="283"/>
    </location>
</feature>
<dbReference type="GO" id="GO:0015179">
    <property type="term" value="F:L-amino acid transmembrane transporter activity"/>
    <property type="evidence" value="ECO:0007669"/>
    <property type="project" value="TreeGrafter"/>
</dbReference>
<comment type="caution">
    <text evidence="9">The sequence shown here is derived from an EMBL/GenBank/DDBJ whole genome shotgun (WGS) entry which is preliminary data.</text>
</comment>
<feature type="transmembrane region" description="Helical" evidence="7">
    <location>
        <begin position="128"/>
        <end position="151"/>
    </location>
</feature>
<dbReference type="RefSeq" id="XP_058307986.1">
    <property type="nucleotide sequence ID" value="XM_058453795.1"/>
</dbReference>
<feature type="transmembrane region" description="Helical" evidence="7">
    <location>
        <begin position="345"/>
        <end position="366"/>
    </location>
</feature>
<comment type="subcellular location">
    <subcellularLocation>
        <location evidence="1">Membrane</location>
        <topology evidence="1">Multi-pass membrane protein</topology>
    </subcellularLocation>
</comment>
<feature type="domain" description="Amino acid transporter transmembrane" evidence="8">
    <location>
        <begin position="49"/>
        <end position="434"/>
    </location>
</feature>
<dbReference type="Pfam" id="PF01490">
    <property type="entry name" value="Aa_trans"/>
    <property type="match status" value="1"/>
</dbReference>
<feature type="region of interest" description="Disordered" evidence="6">
    <location>
        <begin position="1"/>
        <end position="39"/>
    </location>
</feature>
<dbReference type="PANTHER" id="PTHR22950:SF668">
    <property type="entry name" value="AMINO ACID TRANSPORTER (EUROFUNG)"/>
    <property type="match status" value="1"/>
</dbReference>
<evidence type="ECO:0000256" key="1">
    <source>
        <dbReference type="ARBA" id="ARBA00004141"/>
    </source>
</evidence>
<feature type="compositionally biased region" description="Basic and acidic residues" evidence="6">
    <location>
        <begin position="21"/>
        <end position="31"/>
    </location>
</feature>
<dbReference type="GeneID" id="83181096"/>
<evidence type="ECO:0000256" key="7">
    <source>
        <dbReference type="SAM" id="Phobius"/>
    </source>
</evidence>
<keyword evidence="3 7" id="KW-0812">Transmembrane</keyword>
<reference evidence="9" key="1">
    <citation type="submission" date="2022-12" db="EMBL/GenBank/DDBJ databases">
        <authorList>
            <person name="Petersen C."/>
        </authorList>
    </citation>
    <scope>NUCLEOTIDE SEQUENCE</scope>
    <source>
        <strain evidence="9">IBT 15544</strain>
    </source>
</reference>
<dbReference type="Gene3D" id="1.20.1740.10">
    <property type="entry name" value="Amino acid/polyamine transporter I"/>
    <property type="match status" value="1"/>
</dbReference>
<feature type="transmembrane region" description="Helical" evidence="7">
    <location>
        <begin position="185"/>
        <end position="208"/>
    </location>
</feature>
<dbReference type="EMBL" id="JAPQKR010000013">
    <property type="protein sequence ID" value="KAJ5202070.1"/>
    <property type="molecule type" value="Genomic_DNA"/>
</dbReference>
<name>A0A9W9SY09_9EURO</name>
<organism evidence="9 10">
    <name type="scientific">Penicillium cinerascens</name>
    <dbReference type="NCBI Taxonomy" id="70096"/>
    <lineage>
        <taxon>Eukaryota</taxon>
        <taxon>Fungi</taxon>
        <taxon>Dikarya</taxon>
        <taxon>Ascomycota</taxon>
        <taxon>Pezizomycotina</taxon>
        <taxon>Eurotiomycetes</taxon>
        <taxon>Eurotiomycetidae</taxon>
        <taxon>Eurotiales</taxon>
        <taxon>Aspergillaceae</taxon>
        <taxon>Penicillium</taxon>
    </lineage>
</organism>
<feature type="transmembrane region" description="Helical" evidence="7">
    <location>
        <begin position="51"/>
        <end position="68"/>
    </location>
</feature>
<sequence>MSVPERQSITQEPDVYNDQIDAEKYEQKASPEDDPFGNEETGEVKYRVMKWWQAGMLMVAENISLGILSLPSAVATLGIVPSLILILGLSGISWYTGYIMGQFKQRYPQVHSMGDAGELLMGSFGRELFFFGQLLFMIFLMASHILTFSVLFNTITNHGTCTIVFGVVGLIVSCICALPRTSSKLFIMSTVSAVSILVATITTMISIGVQAPDDVVNEITTSPTFSEAFLAVTNIVFAFIAHVAFFGIMSEMEDTAQFPRSLAMLQGVDTTLYIVTAMVIYCYAGPDVDSPALSSAGPVMKKVAYGLAIPTVIVAGVVFGHVASKYIYVRIFRGERSHHMHQRSLLATGTWVAIGLTTWIIAWVIAESIPVFNDLLSLISSLFGSWFSYGIPAIMWLVMNKGQWTESPKQIALTILNLVILGIALAICGLGLYVSGKSINESSSTASWTCANNAT</sequence>
<dbReference type="InterPro" id="IPR013057">
    <property type="entry name" value="AA_transpt_TM"/>
</dbReference>
<feature type="transmembrane region" description="Helical" evidence="7">
    <location>
        <begin position="74"/>
        <end position="96"/>
    </location>
</feature>
<keyword evidence="10" id="KW-1185">Reference proteome</keyword>